<organism evidence="3 4">
    <name type="scientific">Paremcibacter congregatus</name>
    <dbReference type="NCBI Taxonomy" id="2043170"/>
    <lineage>
        <taxon>Bacteria</taxon>
        <taxon>Pseudomonadati</taxon>
        <taxon>Pseudomonadota</taxon>
        <taxon>Alphaproteobacteria</taxon>
        <taxon>Emcibacterales</taxon>
        <taxon>Emcibacteraceae</taxon>
        <taxon>Paremcibacter</taxon>
    </lineage>
</organism>
<feature type="compositionally biased region" description="Basic residues" evidence="1">
    <location>
        <begin position="21"/>
        <end position="30"/>
    </location>
</feature>
<dbReference type="Pfam" id="PF00561">
    <property type="entry name" value="Abhydrolase_1"/>
    <property type="match status" value="1"/>
</dbReference>
<evidence type="ECO:0000313" key="4">
    <source>
        <dbReference type="Proteomes" id="UP000229730"/>
    </source>
</evidence>
<reference evidence="3 4" key="1">
    <citation type="submission" date="2017-10" db="EMBL/GenBank/DDBJ databases">
        <title>Frigbacter circumglobatus gen. nov. sp. nov., isolated from sediment cultured in situ.</title>
        <authorList>
            <person name="Zhao Z."/>
        </authorList>
    </citation>
    <scope>NUCLEOTIDE SEQUENCE [LARGE SCALE GENOMIC DNA]</scope>
    <source>
        <strain evidence="3 4">ZYL</strain>
    </source>
</reference>
<evidence type="ECO:0000259" key="2">
    <source>
        <dbReference type="Pfam" id="PF00561"/>
    </source>
</evidence>
<feature type="domain" description="AB hydrolase-1" evidence="2">
    <location>
        <begin position="77"/>
        <end position="193"/>
    </location>
</feature>
<dbReference type="OrthoDB" id="9793083at2"/>
<evidence type="ECO:0000256" key="1">
    <source>
        <dbReference type="SAM" id="MobiDB-lite"/>
    </source>
</evidence>
<dbReference type="Gene3D" id="3.40.50.1820">
    <property type="entry name" value="alpha/beta hydrolase"/>
    <property type="match status" value="1"/>
</dbReference>
<keyword evidence="4" id="KW-1185">Reference proteome</keyword>
<dbReference type="SUPFAM" id="SSF53474">
    <property type="entry name" value="alpha/beta-Hydrolases"/>
    <property type="match status" value="1"/>
</dbReference>
<accession>A0A2G4YS43</accession>
<dbReference type="InterPro" id="IPR029058">
    <property type="entry name" value="AB_hydrolase_fold"/>
</dbReference>
<dbReference type="InParanoid" id="A0A2G4YS43"/>
<protein>
    <recommendedName>
        <fullName evidence="2">AB hydrolase-1 domain-containing protein</fullName>
    </recommendedName>
</protein>
<gene>
    <name evidence="3" type="ORF">CRD36_06985</name>
</gene>
<name>A0A2G4YS43_9PROT</name>
<dbReference type="EMBL" id="PDEM01000016">
    <property type="protein sequence ID" value="PHZ85151.1"/>
    <property type="molecule type" value="Genomic_DNA"/>
</dbReference>
<proteinExistence type="predicted"/>
<evidence type="ECO:0000313" key="3">
    <source>
        <dbReference type="EMBL" id="PHZ85151.1"/>
    </source>
</evidence>
<sequence>MINGHLHDNFDTGSSSEKYKVRQHPKKKGKTRMRVYMALLAVLMVSACSNPDIPGKKYMVDGSEMHLYCTGTRNELPTVIIEAGLGGPTGFYRRIQDGLSPHLRVCSYDRAGIGWSDTRDTPRDAAHMVSELHRLLAVANEPGPYILTGHSLAGLIMRVYVGQYPDEVVGVAFLDPSHPDQFSRIPDMDDFLEKGKTLYKYAEYAATFGLTHIYNPITAGDWWDYVPEEVQPQLTYLFNRSATYVICRKELKEFMASATEAKAAGNLGGRPTVVVTAGTFPDIENSAMESEYRKITSELHKEIAALSTKGQQVGIAKADHMSLIVNPEYANRVVDLILEVTHEAKADMDMKN</sequence>
<comment type="caution">
    <text evidence="3">The sequence shown here is derived from an EMBL/GenBank/DDBJ whole genome shotgun (WGS) entry which is preliminary data.</text>
</comment>
<dbReference type="InterPro" id="IPR000073">
    <property type="entry name" value="AB_hydrolase_1"/>
</dbReference>
<dbReference type="AlphaFoldDB" id="A0A2G4YS43"/>
<feature type="compositionally biased region" description="Basic and acidic residues" evidence="1">
    <location>
        <begin position="1"/>
        <end position="10"/>
    </location>
</feature>
<dbReference type="Proteomes" id="UP000229730">
    <property type="component" value="Unassembled WGS sequence"/>
</dbReference>
<feature type="region of interest" description="Disordered" evidence="1">
    <location>
        <begin position="1"/>
        <end position="30"/>
    </location>
</feature>